<dbReference type="GO" id="GO:0005840">
    <property type="term" value="C:ribosome"/>
    <property type="evidence" value="ECO:0007669"/>
    <property type="project" value="UniProtKB-KW"/>
</dbReference>
<dbReference type="GO" id="GO:0005737">
    <property type="term" value="C:cytoplasm"/>
    <property type="evidence" value="ECO:0007669"/>
    <property type="project" value="UniProtKB-ARBA"/>
</dbReference>
<organism evidence="9 10">
    <name type="scientific">Gelidibacter algens</name>
    <dbReference type="NCBI Taxonomy" id="49280"/>
    <lineage>
        <taxon>Bacteria</taxon>
        <taxon>Pseudomonadati</taxon>
        <taxon>Bacteroidota</taxon>
        <taxon>Flavobacteriia</taxon>
        <taxon>Flavobacteriales</taxon>
        <taxon>Flavobacteriaceae</taxon>
        <taxon>Gelidibacter</taxon>
    </lineage>
</organism>
<dbReference type="AlphaFoldDB" id="A0A1A7QZ69"/>
<dbReference type="OrthoDB" id="9813334at2"/>
<keyword evidence="3 6" id="KW-0694">RNA-binding</keyword>
<dbReference type="Gene3D" id="1.10.150.20">
    <property type="entry name" value="5' to 3' exonuclease, C-terminal subdomain"/>
    <property type="match status" value="1"/>
</dbReference>
<comment type="subunit">
    <text evidence="6">Part of the 50S ribosomal subunit. Contacts protein L20.</text>
</comment>
<comment type="caution">
    <text evidence="9">The sequence shown here is derived from an EMBL/GenBank/DDBJ whole genome shotgun (WGS) entry which is preliminary data.</text>
</comment>
<dbReference type="GO" id="GO:0019843">
    <property type="term" value="F:rRNA binding"/>
    <property type="evidence" value="ECO:0007669"/>
    <property type="project" value="UniProtKB-UniRule"/>
</dbReference>
<dbReference type="InterPro" id="IPR001787">
    <property type="entry name" value="Ribosomal_bL21"/>
</dbReference>
<accession>A0A1A7QZ69</accession>
<dbReference type="GO" id="GO:0003735">
    <property type="term" value="F:structural constituent of ribosome"/>
    <property type="evidence" value="ECO:0007669"/>
    <property type="project" value="InterPro"/>
</dbReference>
<proteinExistence type="inferred from homology"/>
<dbReference type="GO" id="GO:1990904">
    <property type="term" value="C:ribonucleoprotein complex"/>
    <property type="evidence" value="ECO:0007669"/>
    <property type="project" value="UniProtKB-KW"/>
</dbReference>
<protein>
    <recommendedName>
        <fullName evidence="6">Large ribosomal subunit protein bL21</fullName>
    </recommendedName>
</protein>
<keyword evidence="4 6" id="KW-0689">Ribosomal protein</keyword>
<evidence type="ECO:0000313" key="10">
    <source>
        <dbReference type="Proteomes" id="UP000248987"/>
    </source>
</evidence>
<dbReference type="PANTHER" id="PTHR21349:SF0">
    <property type="entry name" value="LARGE RIBOSOMAL SUBUNIT PROTEIN BL21M"/>
    <property type="match status" value="1"/>
</dbReference>
<keyword evidence="2 6" id="KW-0699">rRNA-binding</keyword>
<evidence type="ECO:0000256" key="6">
    <source>
        <dbReference type="HAMAP-Rule" id="MF_01363"/>
    </source>
</evidence>
<dbReference type="PROSITE" id="PS01169">
    <property type="entry name" value="RIBOSOMAL_L21"/>
    <property type="match status" value="1"/>
</dbReference>
<dbReference type="SUPFAM" id="SSF141091">
    <property type="entry name" value="L21p-like"/>
    <property type="match status" value="1"/>
</dbReference>
<evidence type="ECO:0000256" key="1">
    <source>
        <dbReference type="ARBA" id="ARBA00008563"/>
    </source>
</evidence>
<dbReference type="InterPro" id="IPR036164">
    <property type="entry name" value="bL21-like_sf"/>
</dbReference>
<dbReference type="PANTHER" id="PTHR21349">
    <property type="entry name" value="50S RIBOSOMAL PROTEIN L21"/>
    <property type="match status" value="1"/>
</dbReference>
<evidence type="ECO:0000256" key="8">
    <source>
        <dbReference type="SAM" id="MobiDB-lite"/>
    </source>
</evidence>
<evidence type="ECO:0000256" key="3">
    <source>
        <dbReference type="ARBA" id="ARBA00022884"/>
    </source>
</evidence>
<dbReference type="InterPro" id="IPR018258">
    <property type="entry name" value="Ribosomal_bL21_CS"/>
</dbReference>
<dbReference type="Pfam" id="PF14520">
    <property type="entry name" value="HHH_5"/>
    <property type="match status" value="1"/>
</dbReference>
<evidence type="ECO:0000256" key="2">
    <source>
        <dbReference type="ARBA" id="ARBA00022730"/>
    </source>
</evidence>
<dbReference type="SUPFAM" id="SSF47794">
    <property type="entry name" value="Rad51 N-terminal domain-like"/>
    <property type="match status" value="1"/>
</dbReference>
<dbReference type="Pfam" id="PF00829">
    <property type="entry name" value="Ribosomal_L21p"/>
    <property type="match status" value="1"/>
</dbReference>
<evidence type="ECO:0000313" key="9">
    <source>
        <dbReference type="EMBL" id="RAJ25790.1"/>
    </source>
</evidence>
<dbReference type="GO" id="GO:0000166">
    <property type="term" value="F:nucleotide binding"/>
    <property type="evidence" value="ECO:0007669"/>
    <property type="project" value="InterPro"/>
</dbReference>
<dbReference type="RefSeq" id="WP_066434535.1">
    <property type="nucleotide sequence ID" value="NZ_LZRN01000020.1"/>
</dbReference>
<name>A0A1A7QZ69_9FLAO</name>
<comment type="similarity">
    <text evidence="1 6 7">Belongs to the bacterial ribosomal protein bL21 family.</text>
</comment>
<dbReference type="HAMAP" id="MF_01363">
    <property type="entry name" value="Ribosomal_bL21"/>
    <property type="match status" value="1"/>
</dbReference>
<gene>
    <name evidence="6" type="primary">rplU</name>
    <name evidence="9" type="ORF">LX77_01206</name>
</gene>
<sequence length="253" mass="27789">MYAIVEIAGQQFKVVKDQKVFVHRLATEEGKTVSFDNVLLIGDGDTITLGAPAIDGAQVGAKVLSHLKGDKVIVFKKKRRKGYRVKNGHRQSLTEIVIESIVASGAVRATKDENKGAKKAEKTEKAKPAKADKAAPAKEAKKATKKEVEVSENLVTRAEHRAEDSNIEMNIDKVLHSIGTATKAEADDLKEINGIGPAYEERLNEVGIYTYEQISKLKAADRDELSGIDGITREKIETEEWVKQAKALLKDKK</sequence>
<dbReference type="InterPro" id="IPR010995">
    <property type="entry name" value="DNA_repair_Rad51/TF_NusA_a-hlx"/>
</dbReference>
<dbReference type="STRING" id="49280.A9996_10745"/>
<evidence type="ECO:0000256" key="4">
    <source>
        <dbReference type="ARBA" id="ARBA00022980"/>
    </source>
</evidence>
<reference evidence="9 10" key="1">
    <citation type="submission" date="2018-06" db="EMBL/GenBank/DDBJ databases">
        <title>Genomic Encyclopedia of Archaeal and Bacterial Type Strains, Phase II (KMG-II): from individual species to whole genera.</title>
        <authorList>
            <person name="Goeker M."/>
        </authorList>
    </citation>
    <scope>NUCLEOTIDE SEQUENCE [LARGE SCALE GENOMIC DNA]</scope>
    <source>
        <strain evidence="9 10">DSM 12408</strain>
    </source>
</reference>
<dbReference type="NCBIfam" id="TIGR00061">
    <property type="entry name" value="L21"/>
    <property type="match status" value="1"/>
</dbReference>
<evidence type="ECO:0000256" key="5">
    <source>
        <dbReference type="ARBA" id="ARBA00023274"/>
    </source>
</evidence>
<keyword evidence="5 6" id="KW-0687">Ribonucleoprotein</keyword>
<dbReference type="GO" id="GO:0006412">
    <property type="term" value="P:translation"/>
    <property type="evidence" value="ECO:0007669"/>
    <property type="project" value="UniProtKB-UniRule"/>
</dbReference>
<dbReference type="EMBL" id="QLLQ01000003">
    <property type="protein sequence ID" value="RAJ25790.1"/>
    <property type="molecule type" value="Genomic_DNA"/>
</dbReference>
<evidence type="ECO:0000256" key="7">
    <source>
        <dbReference type="RuleBase" id="RU000562"/>
    </source>
</evidence>
<dbReference type="Proteomes" id="UP000248987">
    <property type="component" value="Unassembled WGS sequence"/>
</dbReference>
<comment type="function">
    <text evidence="6 7">This protein binds to 23S rRNA in the presence of protein L20.</text>
</comment>
<feature type="region of interest" description="Disordered" evidence="8">
    <location>
        <begin position="109"/>
        <end position="149"/>
    </location>
</feature>
<keyword evidence="10" id="KW-1185">Reference proteome</keyword>
<dbReference type="InterPro" id="IPR028909">
    <property type="entry name" value="bL21-like"/>
</dbReference>